<dbReference type="InParanoid" id="A0A067QSL0"/>
<gene>
    <name evidence="1" type="ORF">L798_04623</name>
</gene>
<dbReference type="Proteomes" id="UP000027135">
    <property type="component" value="Unassembled WGS sequence"/>
</dbReference>
<sequence>MLPVSIRLLCVEFHFVRSPIVDELLHCVRSSKPNMSRIPIKPSVAWRTALLRAAMDLLDLEPAVPTVEACWLAICSIPIRGERYVS</sequence>
<proteinExistence type="predicted"/>
<dbReference type="EMBL" id="KK853609">
    <property type="protein sequence ID" value="KDR05711.1"/>
    <property type="molecule type" value="Genomic_DNA"/>
</dbReference>
<keyword evidence="2" id="KW-1185">Reference proteome</keyword>
<reference evidence="1 2" key="1">
    <citation type="journal article" date="2014" name="Nat. Commun.">
        <title>Molecular traces of alternative social organization in a termite genome.</title>
        <authorList>
            <person name="Terrapon N."/>
            <person name="Li C."/>
            <person name="Robertson H.M."/>
            <person name="Ji L."/>
            <person name="Meng X."/>
            <person name="Booth W."/>
            <person name="Chen Z."/>
            <person name="Childers C.P."/>
            <person name="Glastad K.M."/>
            <person name="Gokhale K."/>
            <person name="Gowin J."/>
            <person name="Gronenberg W."/>
            <person name="Hermansen R.A."/>
            <person name="Hu H."/>
            <person name="Hunt B.G."/>
            <person name="Huylmans A.K."/>
            <person name="Khalil S.M."/>
            <person name="Mitchell R.D."/>
            <person name="Munoz-Torres M.C."/>
            <person name="Mustard J.A."/>
            <person name="Pan H."/>
            <person name="Reese J.T."/>
            <person name="Scharf M.E."/>
            <person name="Sun F."/>
            <person name="Vogel H."/>
            <person name="Xiao J."/>
            <person name="Yang W."/>
            <person name="Yang Z."/>
            <person name="Yang Z."/>
            <person name="Zhou J."/>
            <person name="Zhu J."/>
            <person name="Brent C.S."/>
            <person name="Elsik C.G."/>
            <person name="Goodisman M.A."/>
            <person name="Liberles D.A."/>
            <person name="Roe R.M."/>
            <person name="Vargo E.L."/>
            <person name="Vilcinskas A."/>
            <person name="Wang J."/>
            <person name="Bornberg-Bauer E."/>
            <person name="Korb J."/>
            <person name="Zhang G."/>
            <person name="Liebig J."/>
        </authorList>
    </citation>
    <scope>NUCLEOTIDE SEQUENCE [LARGE SCALE GENOMIC DNA]</scope>
    <source>
        <tissue evidence="1">Whole organism</tissue>
    </source>
</reference>
<name>A0A067QSL0_ZOONE</name>
<protein>
    <submittedName>
        <fullName evidence="1">Uncharacterized protein</fullName>
    </submittedName>
</protein>
<evidence type="ECO:0000313" key="1">
    <source>
        <dbReference type="EMBL" id="KDR05711.1"/>
    </source>
</evidence>
<organism evidence="1 2">
    <name type="scientific">Zootermopsis nevadensis</name>
    <name type="common">Dampwood termite</name>
    <dbReference type="NCBI Taxonomy" id="136037"/>
    <lineage>
        <taxon>Eukaryota</taxon>
        <taxon>Metazoa</taxon>
        <taxon>Ecdysozoa</taxon>
        <taxon>Arthropoda</taxon>
        <taxon>Hexapoda</taxon>
        <taxon>Insecta</taxon>
        <taxon>Pterygota</taxon>
        <taxon>Neoptera</taxon>
        <taxon>Polyneoptera</taxon>
        <taxon>Dictyoptera</taxon>
        <taxon>Blattodea</taxon>
        <taxon>Blattoidea</taxon>
        <taxon>Termitoidae</taxon>
        <taxon>Termopsidae</taxon>
        <taxon>Zootermopsis</taxon>
    </lineage>
</organism>
<dbReference type="AlphaFoldDB" id="A0A067QSL0"/>
<evidence type="ECO:0000313" key="2">
    <source>
        <dbReference type="Proteomes" id="UP000027135"/>
    </source>
</evidence>
<accession>A0A067QSL0</accession>